<evidence type="ECO:0000313" key="2">
    <source>
        <dbReference type="Proteomes" id="UP001139648"/>
    </source>
</evidence>
<reference evidence="1" key="1">
    <citation type="submission" date="2022-06" db="EMBL/GenBank/DDBJ databases">
        <title>Sequencing the genomes of 1000 actinobacteria strains.</title>
        <authorList>
            <person name="Klenk H.-P."/>
        </authorList>
    </citation>
    <scope>NUCLEOTIDE SEQUENCE</scope>
    <source>
        <strain evidence="1">DSM 46694</strain>
    </source>
</reference>
<comment type="caution">
    <text evidence="1">The sequence shown here is derived from an EMBL/GenBank/DDBJ whole genome shotgun (WGS) entry which is preliminary data.</text>
</comment>
<dbReference type="EMBL" id="JAMZEB010000004">
    <property type="protein sequence ID" value="MCP2365846.1"/>
    <property type="molecule type" value="Genomic_DNA"/>
</dbReference>
<keyword evidence="2" id="KW-1185">Reference proteome</keyword>
<sequence>MHRLIQAVTLHQLTPDQHNHSRQTAAELILAALPDDPGTIDAWPAYRALLPHARSVLPPGSPGLTVGALGADLQQYGERRSAAADDDGVEGYALVVCTAGVTGFPEGR</sequence>
<gene>
    <name evidence="1" type="ORF">HD597_012950</name>
</gene>
<evidence type="ECO:0000313" key="1">
    <source>
        <dbReference type="EMBL" id="MCP2365846.1"/>
    </source>
</evidence>
<organism evidence="1 2">
    <name type="scientific">Nonomuraea thailandensis</name>
    <dbReference type="NCBI Taxonomy" id="1188745"/>
    <lineage>
        <taxon>Bacteria</taxon>
        <taxon>Bacillati</taxon>
        <taxon>Actinomycetota</taxon>
        <taxon>Actinomycetes</taxon>
        <taxon>Streptosporangiales</taxon>
        <taxon>Streptosporangiaceae</taxon>
        <taxon>Nonomuraea</taxon>
    </lineage>
</organism>
<accession>A0A9X2KD87</accession>
<dbReference type="Proteomes" id="UP001139648">
    <property type="component" value="Unassembled WGS sequence"/>
</dbReference>
<dbReference type="RefSeq" id="WP_253760426.1">
    <property type="nucleotide sequence ID" value="NZ_JAMZEB010000004.1"/>
</dbReference>
<protein>
    <submittedName>
        <fullName evidence="1">Uncharacterized protein</fullName>
    </submittedName>
</protein>
<proteinExistence type="predicted"/>
<name>A0A9X2KD87_9ACTN</name>
<dbReference type="AlphaFoldDB" id="A0A9X2KD87"/>